<evidence type="ECO:0000313" key="1">
    <source>
        <dbReference type="EMBL" id="QHU29082.1"/>
    </source>
</evidence>
<dbReference type="AlphaFoldDB" id="A0A6C0LIT7"/>
<sequence length="169" mass="19506">MEFSAFTVMGKNFATGQMTYFNETIFIKNGNKICIQDSGSAYDAIVMPFDDLIKNPYVMNCYELSRVAIGKPNIDPDYYESDDDDYIPNPNNPIGYRYQYIDTLYIIEDVVTNTKEAKKGNTYQTISSDILENMIISTEDEIAVFYNRHNMETKHIEDYTALVNKFVLL</sequence>
<dbReference type="EMBL" id="MN740481">
    <property type="protein sequence ID" value="QHU29082.1"/>
    <property type="molecule type" value="Genomic_DNA"/>
</dbReference>
<accession>A0A6C0LIT7</accession>
<organism evidence="1">
    <name type="scientific">viral metagenome</name>
    <dbReference type="NCBI Taxonomy" id="1070528"/>
    <lineage>
        <taxon>unclassified sequences</taxon>
        <taxon>metagenomes</taxon>
        <taxon>organismal metagenomes</taxon>
    </lineage>
</organism>
<protein>
    <submittedName>
        <fullName evidence="1">Uncharacterized protein</fullName>
    </submittedName>
</protein>
<name>A0A6C0LIT7_9ZZZZ</name>
<proteinExistence type="predicted"/>
<reference evidence="1" key="1">
    <citation type="journal article" date="2020" name="Nature">
        <title>Giant virus diversity and host interactions through global metagenomics.</title>
        <authorList>
            <person name="Schulz F."/>
            <person name="Roux S."/>
            <person name="Paez-Espino D."/>
            <person name="Jungbluth S."/>
            <person name="Walsh D.A."/>
            <person name="Denef V.J."/>
            <person name="McMahon K.D."/>
            <person name="Konstantinidis K.T."/>
            <person name="Eloe-Fadrosh E.A."/>
            <person name="Kyrpides N.C."/>
            <person name="Woyke T."/>
        </authorList>
    </citation>
    <scope>NUCLEOTIDE SEQUENCE</scope>
    <source>
        <strain evidence="1">GVMAG-M-3300027804-47</strain>
    </source>
</reference>